<gene>
    <name evidence="1" type="ORF">GGR23_000794</name>
</gene>
<comment type="caution">
    <text evidence="1">The sequence shown here is derived from an EMBL/GenBank/DDBJ whole genome shotgun (WGS) entry which is preliminary data.</text>
</comment>
<evidence type="ECO:0000313" key="2">
    <source>
        <dbReference type="Proteomes" id="UP000528286"/>
    </source>
</evidence>
<dbReference type="AlphaFoldDB" id="A0A7W6J4D0"/>
<organism evidence="1 2">
    <name type="scientific">Gellertiella hungarica</name>
    <dbReference type="NCBI Taxonomy" id="1572859"/>
    <lineage>
        <taxon>Bacteria</taxon>
        <taxon>Pseudomonadati</taxon>
        <taxon>Pseudomonadota</taxon>
        <taxon>Alphaproteobacteria</taxon>
        <taxon>Hyphomicrobiales</taxon>
        <taxon>Rhizobiaceae</taxon>
        <taxon>Gellertiella</taxon>
    </lineage>
</organism>
<keyword evidence="2" id="KW-1185">Reference proteome</keyword>
<protein>
    <submittedName>
        <fullName evidence="1">Uncharacterized protein</fullName>
    </submittedName>
</protein>
<sequence>MSGGGNIIEKLAMTLEDGRQVVRYHVISQYRPGWFDETYVYAEPSEDEPQLGEALWWGGEQTIYFGANDSKRLTKVGYSFSPDARAALKGGEAND</sequence>
<reference evidence="1 2" key="1">
    <citation type="submission" date="2020-08" db="EMBL/GenBank/DDBJ databases">
        <title>Genomic Encyclopedia of Type Strains, Phase IV (KMG-IV): sequencing the most valuable type-strain genomes for metagenomic binning, comparative biology and taxonomic classification.</title>
        <authorList>
            <person name="Goeker M."/>
        </authorList>
    </citation>
    <scope>NUCLEOTIDE SEQUENCE [LARGE SCALE GENOMIC DNA]</scope>
    <source>
        <strain evidence="1 2">DSM 29853</strain>
    </source>
</reference>
<accession>A0A7W6J4D0</accession>
<dbReference type="RefSeq" id="WP_183364810.1">
    <property type="nucleotide sequence ID" value="NZ_JACIEZ010000001.1"/>
</dbReference>
<name>A0A7W6J4D0_9HYPH</name>
<evidence type="ECO:0000313" key="1">
    <source>
        <dbReference type="EMBL" id="MBB4063633.1"/>
    </source>
</evidence>
<dbReference type="Proteomes" id="UP000528286">
    <property type="component" value="Unassembled WGS sequence"/>
</dbReference>
<proteinExistence type="predicted"/>
<dbReference type="EMBL" id="JACIEZ010000001">
    <property type="protein sequence ID" value="MBB4063633.1"/>
    <property type="molecule type" value="Genomic_DNA"/>
</dbReference>